<evidence type="ECO:0000256" key="13">
    <source>
        <dbReference type="SAM" id="MobiDB-lite"/>
    </source>
</evidence>
<keyword evidence="9 12" id="KW-0456">Lyase</keyword>
<dbReference type="GO" id="GO:0000703">
    <property type="term" value="F:oxidized pyrimidine nucleobase lesion DNA N-glycosylase activity"/>
    <property type="evidence" value="ECO:0007669"/>
    <property type="project" value="UniProtKB-UniRule"/>
</dbReference>
<keyword evidence="12" id="KW-0539">Nucleus</keyword>
<organism evidence="15 16">
    <name type="scientific">Hypsizygus marmoreus</name>
    <name type="common">White beech mushroom</name>
    <name type="synonym">Agaricus marmoreus</name>
    <dbReference type="NCBI Taxonomy" id="39966"/>
    <lineage>
        <taxon>Eukaryota</taxon>
        <taxon>Fungi</taxon>
        <taxon>Dikarya</taxon>
        <taxon>Basidiomycota</taxon>
        <taxon>Agaricomycotina</taxon>
        <taxon>Agaricomycetes</taxon>
        <taxon>Agaricomycetidae</taxon>
        <taxon>Agaricales</taxon>
        <taxon>Tricholomatineae</taxon>
        <taxon>Lyophyllaceae</taxon>
        <taxon>Hypsizygus</taxon>
    </lineage>
</organism>
<evidence type="ECO:0000313" key="15">
    <source>
        <dbReference type="EMBL" id="RDB19196.1"/>
    </source>
</evidence>
<evidence type="ECO:0000256" key="7">
    <source>
        <dbReference type="ARBA" id="ARBA00023014"/>
    </source>
</evidence>
<evidence type="ECO:0000256" key="4">
    <source>
        <dbReference type="ARBA" id="ARBA00022763"/>
    </source>
</evidence>
<evidence type="ECO:0000256" key="2">
    <source>
        <dbReference type="ARBA" id="ARBA00022485"/>
    </source>
</evidence>
<dbReference type="Gene3D" id="1.10.340.30">
    <property type="entry name" value="Hypothetical protein, domain 2"/>
    <property type="match status" value="1"/>
</dbReference>
<keyword evidence="3" id="KW-0479">Metal-binding</keyword>
<dbReference type="EMBL" id="LUEZ02000080">
    <property type="protein sequence ID" value="RDB19196.1"/>
    <property type="molecule type" value="Genomic_DNA"/>
</dbReference>
<dbReference type="SUPFAM" id="SSF48150">
    <property type="entry name" value="DNA-glycosylase"/>
    <property type="match status" value="1"/>
</dbReference>
<dbReference type="Pfam" id="PF00633">
    <property type="entry name" value="HHH"/>
    <property type="match status" value="1"/>
</dbReference>
<feature type="domain" description="HhH-GPD" evidence="14">
    <location>
        <begin position="155"/>
        <end position="308"/>
    </location>
</feature>
<dbReference type="InterPro" id="IPR003265">
    <property type="entry name" value="HhH-GPD_domain"/>
</dbReference>
<dbReference type="GO" id="GO:0140078">
    <property type="term" value="F:class I DNA-(apurinic or apyrimidinic site) endonuclease activity"/>
    <property type="evidence" value="ECO:0007669"/>
    <property type="project" value="UniProtKB-EC"/>
</dbReference>
<dbReference type="PROSITE" id="PS01155">
    <property type="entry name" value="ENDONUCLEASE_III_2"/>
    <property type="match status" value="1"/>
</dbReference>
<dbReference type="FunFam" id="1.10.340.30:FF:000005">
    <property type="entry name" value="Endonuclease III-like protein 1"/>
    <property type="match status" value="1"/>
</dbReference>
<dbReference type="GO" id="GO:0003677">
    <property type="term" value="F:DNA binding"/>
    <property type="evidence" value="ECO:0007669"/>
    <property type="project" value="UniProtKB-UniRule"/>
</dbReference>
<comment type="subcellular location">
    <subcellularLocation>
        <location evidence="12">Nucleus</location>
    </subcellularLocation>
    <subcellularLocation>
        <location evidence="12">Mitochondrion</location>
    </subcellularLocation>
</comment>
<name>A0A369JK82_HYPMA</name>
<dbReference type="EC" id="4.2.99.18" evidence="12"/>
<dbReference type="AlphaFoldDB" id="A0A369JK82"/>
<evidence type="ECO:0000313" key="16">
    <source>
        <dbReference type="Proteomes" id="UP000076154"/>
    </source>
</evidence>
<dbReference type="InterPro" id="IPR030841">
    <property type="entry name" value="NTH1"/>
</dbReference>
<proteinExistence type="inferred from homology"/>
<dbReference type="Gene3D" id="1.10.1670.10">
    <property type="entry name" value="Helix-hairpin-Helix base-excision DNA repair enzymes (C-terminal)"/>
    <property type="match status" value="1"/>
</dbReference>
<comment type="catalytic activity">
    <reaction evidence="11 12">
        <text>2'-deoxyribonucleotide-(2'-deoxyribose 5'-phosphate)-2'-deoxyribonucleotide-DNA = a 3'-end 2'-deoxyribonucleotide-(2,3-dehydro-2,3-deoxyribose 5'-phosphate)-DNA + a 5'-end 5'-phospho-2'-deoxyribonucleoside-DNA + H(+)</text>
        <dbReference type="Rhea" id="RHEA:66592"/>
        <dbReference type="Rhea" id="RHEA-COMP:13180"/>
        <dbReference type="Rhea" id="RHEA-COMP:16897"/>
        <dbReference type="Rhea" id="RHEA-COMP:17067"/>
        <dbReference type="ChEBI" id="CHEBI:15378"/>
        <dbReference type="ChEBI" id="CHEBI:136412"/>
        <dbReference type="ChEBI" id="CHEBI:157695"/>
        <dbReference type="ChEBI" id="CHEBI:167181"/>
        <dbReference type="EC" id="4.2.99.18"/>
    </reaction>
</comment>
<comment type="caution">
    <text evidence="15">The sequence shown here is derived from an EMBL/GenBank/DDBJ whole genome shotgun (WGS) entry which is preliminary data.</text>
</comment>
<dbReference type="InterPro" id="IPR004036">
    <property type="entry name" value="Endonuclease-III-like_CS2"/>
</dbReference>
<evidence type="ECO:0000256" key="3">
    <source>
        <dbReference type="ARBA" id="ARBA00022723"/>
    </source>
</evidence>
<dbReference type="InterPro" id="IPR023170">
    <property type="entry name" value="HhH_base_excis_C"/>
</dbReference>
<evidence type="ECO:0000256" key="10">
    <source>
        <dbReference type="ARBA" id="ARBA00023295"/>
    </source>
</evidence>
<keyword evidence="15" id="KW-0540">Nuclease</keyword>
<evidence type="ECO:0000256" key="8">
    <source>
        <dbReference type="ARBA" id="ARBA00023204"/>
    </source>
</evidence>
<dbReference type="OrthoDB" id="2099276at2759"/>
<keyword evidence="7" id="KW-0411">Iron-sulfur</keyword>
<dbReference type="STRING" id="39966.A0A369JK82"/>
<dbReference type="InParanoid" id="A0A369JK82"/>
<reference evidence="15" key="1">
    <citation type="submission" date="2018-04" db="EMBL/GenBank/DDBJ databases">
        <title>Whole genome sequencing of Hypsizygus marmoreus.</title>
        <authorList>
            <person name="Choi I.-G."/>
            <person name="Min B."/>
            <person name="Kim J.-G."/>
            <person name="Kim S."/>
            <person name="Oh Y.-L."/>
            <person name="Kong W.-S."/>
            <person name="Park H."/>
            <person name="Jeong J."/>
            <person name="Song E.-S."/>
        </authorList>
    </citation>
    <scope>NUCLEOTIDE SEQUENCE [LARGE SCALE GENOMIC DNA]</scope>
    <source>
        <strain evidence="15">51987-8</strain>
    </source>
</reference>
<keyword evidence="10 12" id="KW-0326">Glycosidase</keyword>
<sequence>MSGLKRTVSARTTRLAARASPYNAGVTLFEAQDLEQVTPRRSKRVKLEEDSSERVVKTEEVIDNAVDAKGMVVDEPVASGSKQKAAKSPRKPKPIQQSLVVPHPAPLKWQETYAIIKQMRSRITAPVDTMGCDQAQHKETDPKNRRFATLISLMLSSQTKDEVTDAAVSKLRDALGGSLTVDALIEADDATISEAIAKVGFWRRKTEYIKKTAQRLREDFDSDVPRTVDELCSLPGVGPKMAFLALQVAWNLNVGIGVDVHVHRITNRLGWHKPPTKTPEETRLNLQSWLPTELHPEINHMLVGFGQMICLPVGPRCDLCDLSTAGLCPSAQKVYKSKTRKAVILAPVETTSEAHPQVEIALETEDGKPIAKPILYDMPPLSPEVKSEEAW</sequence>
<dbReference type="PANTHER" id="PTHR43286:SF1">
    <property type="entry name" value="ENDONUCLEASE III-LIKE PROTEIN 1"/>
    <property type="match status" value="1"/>
</dbReference>
<keyword evidence="5 12" id="KW-0378">Hydrolase</keyword>
<evidence type="ECO:0000256" key="12">
    <source>
        <dbReference type="HAMAP-Rule" id="MF_03183"/>
    </source>
</evidence>
<keyword evidence="2" id="KW-0004">4Fe-4S</keyword>
<dbReference type="EC" id="3.2.2.-" evidence="12"/>
<keyword evidence="8 12" id="KW-0234">DNA repair</keyword>
<dbReference type="HAMAP" id="MF_03183">
    <property type="entry name" value="Endonuclease_III_Nth"/>
    <property type="match status" value="1"/>
</dbReference>
<dbReference type="InterPro" id="IPR011257">
    <property type="entry name" value="DNA_glycosylase"/>
</dbReference>
<dbReference type="SMART" id="SM00478">
    <property type="entry name" value="ENDO3c"/>
    <property type="match status" value="1"/>
</dbReference>
<dbReference type="Pfam" id="PF00730">
    <property type="entry name" value="HhH-GPD"/>
    <property type="match status" value="1"/>
</dbReference>
<feature type="region of interest" description="Disordered" evidence="13">
    <location>
        <begin position="73"/>
        <end position="97"/>
    </location>
</feature>
<accession>A0A369JK82</accession>
<dbReference type="GO" id="GO:0006285">
    <property type="term" value="P:base-excision repair, AP site formation"/>
    <property type="evidence" value="ECO:0007669"/>
    <property type="project" value="UniProtKB-UniRule"/>
</dbReference>
<evidence type="ECO:0000256" key="5">
    <source>
        <dbReference type="ARBA" id="ARBA00022801"/>
    </source>
</evidence>
<dbReference type="GO" id="GO:0005634">
    <property type="term" value="C:nucleus"/>
    <property type="evidence" value="ECO:0007669"/>
    <property type="project" value="UniProtKB-SubCell"/>
</dbReference>
<comment type="caution">
    <text evidence="12">Lacks conserved residue(s) required for the propagation of feature annotation.</text>
</comment>
<dbReference type="GO" id="GO:0006289">
    <property type="term" value="P:nucleotide-excision repair"/>
    <property type="evidence" value="ECO:0007669"/>
    <property type="project" value="TreeGrafter"/>
</dbReference>
<gene>
    <name evidence="15" type="primary">nth1</name>
    <name evidence="12" type="synonym">NTH1</name>
    <name evidence="15" type="ORF">Hypma_013648</name>
</gene>
<dbReference type="GO" id="GO:0046872">
    <property type="term" value="F:metal ion binding"/>
    <property type="evidence" value="ECO:0007669"/>
    <property type="project" value="UniProtKB-KW"/>
</dbReference>
<keyword evidence="12" id="KW-0496">Mitochondrion</keyword>
<dbReference type="Proteomes" id="UP000076154">
    <property type="component" value="Unassembled WGS sequence"/>
</dbReference>
<keyword evidence="6" id="KW-0408">Iron</keyword>
<dbReference type="FunCoup" id="A0A369JK82">
    <property type="interactions" value="217"/>
</dbReference>
<dbReference type="CDD" id="cd00056">
    <property type="entry name" value="ENDO3c"/>
    <property type="match status" value="1"/>
</dbReference>
<comment type="similarity">
    <text evidence="1 12">Belongs to the Nth/MutY family.</text>
</comment>
<keyword evidence="16" id="KW-1185">Reference proteome</keyword>
<dbReference type="InterPro" id="IPR000445">
    <property type="entry name" value="HhH_motif"/>
</dbReference>
<evidence type="ECO:0000256" key="6">
    <source>
        <dbReference type="ARBA" id="ARBA00023004"/>
    </source>
</evidence>
<dbReference type="PANTHER" id="PTHR43286">
    <property type="entry name" value="ENDONUCLEASE III-LIKE PROTEIN 1"/>
    <property type="match status" value="1"/>
</dbReference>
<protein>
    <recommendedName>
        <fullName evidence="12">Endonuclease III homolog</fullName>
        <ecNumber evidence="12">3.2.2.-</ecNumber>
        <ecNumber evidence="12">4.2.99.18</ecNumber>
    </recommendedName>
    <alternativeName>
        <fullName evidence="12">Bifunctional DNA N-glycosylase/DNA-(apurinic or apyrimidinic site) lyase</fullName>
        <shortName evidence="12">DNA glycosylase/AP lyase</shortName>
    </alternativeName>
</protein>
<comment type="function">
    <text evidence="12">Bifunctional DNA N-glycosylase with associated apurinic/apyrimidinic (AP) lyase function that catalyzes the first step in base excision repair (BER), the primary repair pathway for the repair of oxidative DNA damage. The DNA N-glycosylase activity releases the damaged DNA base from DNA by cleaving the N-glycosidic bond, leaving an AP site. The AP lyase activity cleaves the phosphodiester bond 3' to the AP site by a beta-elimination. Primarily recognizes and repairs oxidative base damage of pyrimidines.</text>
</comment>
<feature type="compositionally biased region" description="Basic residues" evidence="13">
    <location>
        <begin position="84"/>
        <end position="93"/>
    </location>
</feature>
<evidence type="ECO:0000259" key="14">
    <source>
        <dbReference type="SMART" id="SM00478"/>
    </source>
</evidence>
<dbReference type="GO" id="GO:0051539">
    <property type="term" value="F:4 iron, 4 sulfur cluster binding"/>
    <property type="evidence" value="ECO:0007669"/>
    <property type="project" value="UniProtKB-KW"/>
</dbReference>
<evidence type="ECO:0000256" key="1">
    <source>
        <dbReference type="ARBA" id="ARBA00008343"/>
    </source>
</evidence>
<evidence type="ECO:0000256" key="9">
    <source>
        <dbReference type="ARBA" id="ARBA00023239"/>
    </source>
</evidence>
<dbReference type="GO" id="GO:0005739">
    <property type="term" value="C:mitochondrion"/>
    <property type="evidence" value="ECO:0007669"/>
    <property type="project" value="UniProtKB-SubCell"/>
</dbReference>
<keyword evidence="15" id="KW-0255">Endonuclease</keyword>
<keyword evidence="4 12" id="KW-0227">DNA damage</keyword>
<evidence type="ECO:0000256" key="11">
    <source>
        <dbReference type="ARBA" id="ARBA00044632"/>
    </source>
</evidence>